<dbReference type="AlphaFoldDB" id="A0A8B6LZ82"/>
<comment type="caution">
    <text evidence="2">The sequence shown here is derived from an EMBL/GenBank/DDBJ whole genome shotgun (WGS) entry which is preliminary data.</text>
</comment>
<dbReference type="SUPFAM" id="SSF100950">
    <property type="entry name" value="NagB/RpiA/CoA transferase-like"/>
    <property type="match status" value="1"/>
</dbReference>
<dbReference type="EMBL" id="CABFMQ020000001">
    <property type="protein sequence ID" value="VTZ48097.1"/>
    <property type="molecule type" value="Genomic_DNA"/>
</dbReference>
<dbReference type="Proteomes" id="UP000485880">
    <property type="component" value="Unassembled WGS sequence"/>
</dbReference>
<protein>
    <submittedName>
        <fullName evidence="2">L-lactate dehydrogenase complex protein LldG</fullName>
    </submittedName>
</protein>
<feature type="domain" description="LUD" evidence="1">
    <location>
        <begin position="121"/>
        <end position="214"/>
    </location>
</feature>
<dbReference type="InterPro" id="IPR037171">
    <property type="entry name" value="NagB/RpiA_transferase-like"/>
</dbReference>
<gene>
    <name evidence="2" type="ORF">MPC4_10047</name>
</gene>
<dbReference type="Gene3D" id="3.40.50.10420">
    <property type="entry name" value="NagB/RpiA/CoA transferase-like"/>
    <property type="match status" value="1"/>
</dbReference>
<evidence type="ECO:0000259" key="1">
    <source>
        <dbReference type="Pfam" id="PF02589"/>
    </source>
</evidence>
<dbReference type="Pfam" id="PF02589">
    <property type="entry name" value="LUD_dom"/>
    <property type="match status" value="1"/>
</dbReference>
<reference evidence="2 3" key="1">
    <citation type="submission" date="2019-05" db="EMBL/GenBank/DDBJ databases">
        <authorList>
            <person name="Farhan Ul Haque M."/>
        </authorList>
    </citation>
    <scope>NUCLEOTIDE SEQUENCE [LARGE SCALE GENOMIC DNA]</scope>
    <source>
        <strain evidence="2">2</strain>
    </source>
</reference>
<evidence type="ECO:0000313" key="2">
    <source>
        <dbReference type="EMBL" id="VTZ48097.1"/>
    </source>
</evidence>
<dbReference type="InterPro" id="IPR024185">
    <property type="entry name" value="FTHF_cligase-like_sf"/>
</dbReference>
<keyword evidence="3" id="KW-1185">Reference proteome</keyword>
<proteinExistence type="predicted"/>
<organism evidence="2 3">
    <name type="scientific">Methylocella tundrae</name>
    <dbReference type="NCBI Taxonomy" id="227605"/>
    <lineage>
        <taxon>Bacteria</taxon>
        <taxon>Pseudomonadati</taxon>
        <taxon>Pseudomonadota</taxon>
        <taxon>Alphaproteobacteria</taxon>
        <taxon>Hyphomicrobiales</taxon>
        <taxon>Beijerinckiaceae</taxon>
        <taxon>Methylocella</taxon>
    </lineage>
</organism>
<name>A0A8B6LZ82_METTU</name>
<evidence type="ECO:0000313" key="3">
    <source>
        <dbReference type="Proteomes" id="UP000485880"/>
    </source>
</evidence>
<sequence>MSVREEILAAIRRNLRREANDPAEIAAQAAALALESNESRPRLPGGDVVDAFAARLVSAKVVGASVDRIGKLEDTPAAVARYCDAHGLEHALALQPDPDLRRLDWSGFTLKTAIAGDERLAVAKARWAIAETGTFVFHSGPTSATLLSFLPLHHICVIERERILLYLEDYALAEKGAGAPRNVNLITGASGTADIEGTLVRGAHGPKFLHAIIIDARASIQTP</sequence>
<dbReference type="PANTHER" id="PTHR43682:SF1">
    <property type="entry name" value="LACTATE UTILIZATION PROTEIN C"/>
    <property type="match status" value="1"/>
</dbReference>
<dbReference type="InterPro" id="IPR003741">
    <property type="entry name" value="LUD_dom"/>
</dbReference>
<dbReference type="PANTHER" id="PTHR43682">
    <property type="entry name" value="LACTATE UTILIZATION PROTEIN C"/>
    <property type="match status" value="1"/>
</dbReference>
<accession>A0A8B6LZ82</accession>
<dbReference type="RefSeq" id="WP_174510754.1">
    <property type="nucleotide sequence ID" value="NZ_CABFMQ020000001.1"/>
</dbReference>